<dbReference type="Proteomes" id="UP001296581">
    <property type="component" value="Unassembled WGS sequence"/>
</dbReference>
<evidence type="ECO:0000313" key="3">
    <source>
        <dbReference type="EMBL" id="RGM23966.1"/>
    </source>
</evidence>
<reference evidence="1" key="3">
    <citation type="submission" date="2020-02" db="EMBL/GenBank/DDBJ databases">
        <authorList>
            <person name="Littmann E."/>
            <person name="Sorbara M."/>
        </authorList>
    </citation>
    <scope>NUCLEOTIDE SEQUENCE</scope>
    <source>
        <strain evidence="2">MSK.11.9</strain>
        <strain evidence="1">MSK.22.53</strain>
    </source>
</reference>
<comment type="caution">
    <text evidence="3">The sequence shown here is derived from an EMBL/GenBank/DDBJ whole genome shotgun (WGS) entry which is preliminary data.</text>
</comment>
<dbReference type="Proteomes" id="UP000260808">
    <property type="component" value="Unassembled WGS sequence"/>
</dbReference>
<dbReference type="EMBL" id="JAAIRY010000005">
    <property type="protein sequence ID" value="NSI64607.1"/>
    <property type="molecule type" value="Genomic_DNA"/>
</dbReference>
<dbReference type="EMBL" id="QSSX01000009">
    <property type="protein sequence ID" value="RGM23966.1"/>
    <property type="molecule type" value="Genomic_DNA"/>
</dbReference>
<dbReference type="Proteomes" id="UP001296643">
    <property type="component" value="Unassembled WGS sequence"/>
</dbReference>
<accession>A0A3E4V948</accession>
<dbReference type="EMBL" id="JAAIRM010000002">
    <property type="protein sequence ID" value="NSI18033.1"/>
    <property type="molecule type" value="Genomic_DNA"/>
</dbReference>
<name>A0A3E4V948_MEDGN</name>
<evidence type="ECO:0000313" key="2">
    <source>
        <dbReference type="EMBL" id="NSI64607.1"/>
    </source>
</evidence>
<sequence>MSVTRRTVYEKEIIIFKDQKPTKEEICHSIEHFCMDHSIDCICVTRRDRILYKIDGELYQTKIQEDHLDQPSYWMIICFLSR</sequence>
<evidence type="ECO:0000313" key="1">
    <source>
        <dbReference type="EMBL" id="NSI18033.1"/>
    </source>
</evidence>
<dbReference type="EMBL" id="QRWQ01000007">
    <property type="protein sequence ID" value="RGT38810.1"/>
    <property type="molecule type" value="Genomic_DNA"/>
</dbReference>
<proteinExistence type="predicted"/>
<protein>
    <submittedName>
        <fullName evidence="3">DUF4318 domain-containing protein</fullName>
    </submittedName>
</protein>
<evidence type="ECO:0000313" key="5">
    <source>
        <dbReference type="Proteomes" id="UP000260808"/>
    </source>
</evidence>
<gene>
    <name evidence="4" type="ORF">DWX36_09065</name>
    <name evidence="3" type="ORF">DXC31_05115</name>
    <name evidence="1" type="ORF">G4958_01420</name>
    <name evidence="2" type="ORF">G4981_04865</name>
</gene>
<dbReference type="Proteomes" id="UP000283834">
    <property type="component" value="Unassembled WGS sequence"/>
</dbReference>
<evidence type="ECO:0000313" key="4">
    <source>
        <dbReference type="EMBL" id="RGT38810.1"/>
    </source>
</evidence>
<dbReference type="AlphaFoldDB" id="A0A3E4V948"/>
<reference evidence="5 6" key="1">
    <citation type="submission" date="2018-08" db="EMBL/GenBank/DDBJ databases">
        <title>A genome reference for cultivated species of the human gut microbiota.</title>
        <authorList>
            <person name="Zou Y."/>
            <person name="Xue W."/>
            <person name="Luo G."/>
        </authorList>
    </citation>
    <scope>NUCLEOTIDE SEQUENCE [LARGE SCALE GENOMIC DNA]</scope>
    <source>
        <strain evidence="4 6">AF19-16AC</strain>
        <strain evidence="3 5">TF01-20-2</strain>
    </source>
</reference>
<organism evidence="3 5">
    <name type="scientific">Mediterraneibacter gnavus</name>
    <name type="common">Ruminococcus gnavus</name>
    <dbReference type="NCBI Taxonomy" id="33038"/>
    <lineage>
        <taxon>Bacteria</taxon>
        <taxon>Bacillati</taxon>
        <taxon>Bacillota</taxon>
        <taxon>Clostridia</taxon>
        <taxon>Lachnospirales</taxon>
        <taxon>Lachnospiraceae</taxon>
        <taxon>Mediterraneibacter</taxon>
    </lineage>
</organism>
<reference evidence="1" key="2">
    <citation type="journal article" date="2020" name="Cell Host Microbe">
        <title>Functional and Genomic Variation between Human-Derived Isolates of Lachnospiraceae Reveals Inter- and Intra-Species Diversity.</title>
        <authorList>
            <person name="Sorbara M.T."/>
            <person name="Littmann E.R."/>
            <person name="Fontana E."/>
            <person name="Moody T.U."/>
            <person name="Kohout C.E."/>
            <person name="Gjonbalaj M."/>
            <person name="Eaton V."/>
            <person name="Seok R."/>
            <person name="Leiner I.M."/>
            <person name="Pamer E.G."/>
        </authorList>
    </citation>
    <scope>NUCLEOTIDE SEQUENCE</scope>
    <source>
        <strain evidence="2">MSK.11.9</strain>
        <strain evidence="1">MSK.22.53</strain>
    </source>
</reference>
<evidence type="ECO:0000313" key="6">
    <source>
        <dbReference type="Proteomes" id="UP000283834"/>
    </source>
</evidence>